<dbReference type="Gene3D" id="2.60.40.740">
    <property type="match status" value="1"/>
</dbReference>
<dbReference type="InterPro" id="IPR013783">
    <property type="entry name" value="Ig-like_fold"/>
</dbReference>
<protein>
    <recommendedName>
        <fullName evidence="3">SpaA-like prealbumin fold domain-containing protein</fullName>
    </recommendedName>
</protein>
<sequence>MKKSMKVRLFSGLVALCMLLAFLPTAAFAAGNDVAQIGDQTYATLDDAIAAASDGDTILLLDDATVSKTLDKSITIDGQGHTMTSTDVRYGFSKGRSLTFQNMTAHFGYTIEIENPEYTSDLSLFYVNGDTDFTFKNAKVYMDGAGASNRLHAIYYDGGSVGTITLDHSRLEITNFPEDAIEWSGNESNLNVLHSTYISDQNRSGITGTWNVKIDSSNVQVINSIGNGSNGSNYDIKNSVVNFSDNGSHGLSAKNLMVDSSTVTANGNGFIGVAVDGDMAIQNNSTVSLTGNAGGSLAGYAAMRLYNNNTFTVDGTSKLSIKDNQNTVLYVRQGSLTVEDGAVLEIMGNHVTNDLLDGFGGGVYVGYGANYDPTVTLPADAKIYNNHATVGGDDIYVSQGVNGPSLTFGETSASWVMDGEDCGGKEHLVDGWYDDSEGTRWEAHAGTEEGNHIEEFTDFSEETGLATVSGVTSLKAAHGKDPIEKTSFPGLEKWIVRTNSDESTTDVKDDTVAAGNTVDFKLTTNVPDDLLNYIKPEDANDPEVTGPAINTLANVPLEERGEYLLTLHDAMDDYLVEPDSFVITIDREGTDNDVTLDASQYILNQPGVIDADCDFEITMDLVALYNAGVITDADIEHATDIVVTYTAKLDDTATAGSYQNTAWVSYPGGETMKDEVTVETYKIDVFKYDQANEEKGLEGATFEFYQKDEEGNPINVVELTSGADGHILIDGLDAGVYYLKETKAPEGYVCSEEELTITIPDQADGSNLVSVKFANSPVPHTGGMGTMLFTVGGMSILAAAGAVMIVPRTFRKKQENS</sequence>
<reference evidence="4 5" key="1">
    <citation type="submission" date="2022-01" db="EMBL/GenBank/DDBJ databases">
        <title>Collection of gut derived symbiotic bacterial strains cultured from healthy donors.</title>
        <authorList>
            <person name="Lin H."/>
            <person name="Kohout C."/>
            <person name="Waligurski E."/>
            <person name="Pamer E.G."/>
        </authorList>
    </citation>
    <scope>NUCLEOTIDE SEQUENCE [LARGE SCALE GENOMIC DNA]</scope>
    <source>
        <strain evidence="4 5">DFI.7.58</strain>
    </source>
</reference>
<gene>
    <name evidence="4" type="ORF">L0P57_10095</name>
</gene>
<accession>A0ABS9MKE2</accession>
<dbReference type="InterPro" id="IPR041033">
    <property type="entry name" value="SpaA_PFL_dom_1"/>
</dbReference>
<feature type="domain" description="SpaA-like prealbumin fold" evidence="3">
    <location>
        <begin position="683"/>
        <end position="763"/>
    </location>
</feature>
<keyword evidence="2" id="KW-0732">Signal</keyword>
<feature type="chain" id="PRO_5045955584" description="SpaA-like prealbumin fold domain-containing protein" evidence="2">
    <location>
        <begin position="30"/>
        <end position="817"/>
    </location>
</feature>
<dbReference type="Proteomes" id="UP001298681">
    <property type="component" value="Unassembled WGS sequence"/>
</dbReference>
<comment type="caution">
    <text evidence="4">The sequence shown here is derived from an EMBL/GenBank/DDBJ whole genome shotgun (WGS) entry which is preliminary data.</text>
</comment>
<dbReference type="InterPro" id="IPR011050">
    <property type="entry name" value="Pectin_lyase_fold/virulence"/>
</dbReference>
<keyword evidence="1" id="KW-1133">Transmembrane helix</keyword>
<feature type="signal peptide" evidence="2">
    <location>
        <begin position="1"/>
        <end position="29"/>
    </location>
</feature>
<feature type="transmembrane region" description="Helical" evidence="1">
    <location>
        <begin position="784"/>
        <end position="806"/>
    </location>
</feature>
<dbReference type="EMBL" id="JAKNHQ010000013">
    <property type="protein sequence ID" value="MCG4611278.1"/>
    <property type="molecule type" value="Genomic_DNA"/>
</dbReference>
<dbReference type="RefSeq" id="WP_237966948.1">
    <property type="nucleotide sequence ID" value="NZ_JAKNHQ010000013.1"/>
</dbReference>
<keyword evidence="1" id="KW-0472">Membrane</keyword>
<evidence type="ECO:0000313" key="4">
    <source>
        <dbReference type="EMBL" id="MCG4611278.1"/>
    </source>
</evidence>
<dbReference type="Pfam" id="PF17802">
    <property type="entry name" value="SpaA"/>
    <property type="match status" value="1"/>
</dbReference>
<evidence type="ECO:0000259" key="3">
    <source>
        <dbReference type="Pfam" id="PF17802"/>
    </source>
</evidence>
<keyword evidence="1" id="KW-0812">Transmembrane</keyword>
<proteinExistence type="predicted"/>
<dbReference type="SUPFAM" id="SSF51126">
    <property type="entry name" value="Pectin lyase-like"/>
    <property type="match status" value="1"/>
</dbReference>
<name>A0ABS9MKE2_9FIRM</name>
<evidence type="ECO:0000256" key="2">
    <source>
        <dbReference type="SAM" id="SignalP"/>
    </source>
</evidence>
<evidence type="ECO:0000313" key="5">
    <source>
        <dbReference type="Proteomes" id="UP001298681"/>
    </source>
</evidence>
<dbReference type="SUPFAM" id="SSF49478">
    <property type="entry name" value="Cna protein B-type domain"/>
    <property type="match status" value="1"/>
</dbReference>
<evidence type="ECO:0000256" key="1">
    <source>
        <dbReference type="SAM" id="Phobius"/>
    </source>
</evidence>
<organism evidence="4 5">
    <name type="scientific">Anaeromassilibacillus senegalensis</name>
    <dbReference type="NCBI Taxonomy" id="1673717"/>
    <lineage>
        <taxon>Bacteria</taxon>
        <taxon>Bacillati</taxon>
        <taxon>Bacillota</taxon>
        <taxon>Clostridia</taxon>
        <taxon>Eubacteriales</taxon>
        <taxon>Acutalibacteraceae</taxon>
        <taxon>Anaeromassilibacillus</taxon>
    </lineage>
</organism>
<dbReference type="Gene3D" id="2.60.40.10">
    <property type="entry name" value="Immunoglobulins"/>
    <property type="match status" value="1"/>
</dbReference>
<keyword evidence="5" id="KW-1185">Reference proteome</keyword>